<feature type="non-terminal residue" evidence="1">
    <location>
        <position position="130"/>
    </location>
</feature>
<organism evidence="1">
    <name type="scientific">marine sediment metagenome</name>
    <dbReference type="NCBI Taxonomy" id="412755"/>
    <lineage>
        <taxon>unclassified sequences</taxon>
        <taxon>metagenomes</taxon>
        <taxon>ecological metagenomes</taxon>
    </lineage>
</organism>
<accession>X1VTI0</accession>
<comment type="caution">
    <text evidence="1">The sequence shown here is derived from an EMBL/GenBank/DDBJ whole genome shotgun (WGS) entry which is preliminary data.</text>
</comment>
<dbReference type="EMBL" id="BARW01031121">
    <property type="protein sequence ID" value="GAJ13280.1"/>
    <property type="molecule type" value="Genomic_DNA"/>
</dbReference>
<proteinExistence type="predicted"/>
<sequence>MTKFIKKSFKKFKVIKEQFLIEGPMTLRRIYYVLLGKGLVKPSGKKGSPYKNLSKLLVKAREEGELDWKVIVDRTRRIIQRLTFPDYDEAFRWICEHYRKDSMLLQKNYVEVWIEKDAISGNVTNVTWDI</sequence>
<dbReference type="AlphaFoldDB" id="X1VTI0"/>
<protein>
    <submittedName>
        <fullName evidence="1">Uncharacterized protein</fullName>
    </submittedName>
</protein>
<name>X1VTI0_9ZZZZ</name>
<evidence type="ECO:0000313" key="1">
    <source>
        <dbReference type="EMBL" id="GAJ13280.1"/>
    </source>
</evidence>
<gene>
    <name evidence="1" type="ORF">S12H4_49577</name>
</gene>
<reference evidence="1" key="1">
    <citation type="journal article" date="2014" name="Front. Microbiol.">
        <title>High frequency of phylogenetically diverse reductive dehalogenase-homologous genes in deep subseafloor sedimentary metagenomes.</title>
        <authorList>
            <person name="Kawai M."/>
            <person name="Futagami T."/>
            <person name="Toyoda A."/>
            <person name="Takaki Y."/>
            <person name="Nishi S."/>
            <person name="Hori S."/>
            <person name="Arai W."/>
            <person name="Tsubouchi T."/>
            <person name="Morono Y."/>
            <person name="Uchiyama I."/>
            <person name="Ito T."/>
            <person name="Fujiyama A."/>
            <person name="Inagaki F."/>
            <person name="Takami H."/>
        </authorList>
    </citation>
    <scope>NUCLEOTIDE SEQUENCE</scope>
    <source>
        <strain evidence="1">Expedition CK06-06</strain>
    </source>
</reference>